<dbReference type="InterPro" id="IPR029058">
    <property type="entry name" value="AB_hydrolase_fold"/>
</dbReference>
<dbReference type="Pfam" id="PF00501">
    <property type="entry name" value="AMP-binding"/>
    <property type="match status" value="2"/>
</dbReference>
<dbReference type="SMART" id="SM00823">
    <property type="entry name" value="PKS_PP"/>
    <property type="match status" value="2"/>
</dbReference>
<dbReference type="Pfam" id="PF13193">
    <property type="entry name" value="AMP-binding_C"/>
    <property type="match status" value="2"/>
</dbReference>
<dbReference type="InterPro" id="IPR036736">
    <property type="entry name" value="ACP-like_sf"/>
</dbReference>
<dbReference type="InterPro" id="IPR000873">
    <property type="entry name" value="AMP-dep_synth/lig_dom"/>
</dbReference>
<dbReference type="EMBL" id="JAAVJD010000057">
    <property type="protein sequence ID" value="NJQ05936.1"/>
    <property type="molecule type" value="Genomic_DNA"/>
</dbReference>
<dbReference type="InterPro" id="IPR025110">
    <property type="entry name" value="AMP-bd_C"/>
</dbReference>
<dbReference type="PANTHER" id="PTHR45527">
    <property type="entry name" value="NONRIBOSOMAL PEPTIDE SYNTHETASE"/>
    <property type="match status" value="1"/>
</dbReference>
<gene>
    <name evidence="7" type="ORF">HCN56_10175</name>
</gene>
<dbReference type="InterPro" id="IPR010071">
    <property type="entry name" value="AA_adenyl_dom"/>
</dbReference>
<dbReference type="FunFam" id="3.30.300.30:FF:000010">
    <property type="entry name" value="Enterobactin synthetase component F"/>
    <property type="match status" value="1"/>
</dbReference>
<dbReference type="FunFam" id="1.10.1200.10:FF:000016">
    <property type="entry name" value="Non-ribosomal peptide synthase"/>
    <property type="match status" value="2"/>
</dbReference>
<dbReference type="PROSITE" id="PS50075">
    <property type="entry name" value="CARRIER"/>
    <property type="match status" value="2"/>
</dbReference>
<dbReference type="Gene3D" id="3.40.50.12780">
    <property type="entry name" value="N-terminal domain of ligase-like"/>
    <property type="match status" value="1"/>
</dbReference>
<protein>
    <submittedName>
        <fullName evidence="7">Amino acid adenylation domain-containing protein</fullName>
    </submittedName>
</protein>
<proteinExistence type="inferred from homology"/>
<comment type="similarity">
    <text evidence="2">Belongs to the ATP-dependent AMP-binding enzyme family.</text>
</comment>
<dbReference type="GO" id="GO:0047527">
    <property type="term" value="F:2,3-dihydroxybenzoate-serine ligase activity"/>
    <property type="evidence" value="ECO:0007669"/>
    <property type="project" value="TreeGrafter"/>
</dbReference>
<evidence type="ECO:0000256" key="4">
    <source>
        <dbReference type="ARBA" id="ARBA00022553"/>
    </source>
</evidence>
<comment type="caution">
    <text evidence="7">The sequence shown here is derived from an EMBL/GenBank/DDBJ whole genome shotgun (WGS) entry which is preliminary data.</text>
</comment>
<dbReference type="RefSeq" id="WP_167969478.1">
    <property type="nucleotide sequence ID" value="NZ_JAAVJD010000057.1"/>
</dbReference>
<dbReference type="Gene3D" id="2.30.38.10">
    <property type="entry name" value="Luciferase, Domain 3"/>
    <property type="match status" value="1"/>
</dbReference>
<dbReference type="InterPro" id="IPR006162">
    <property type="entry name" value="Ppantetheine_attach_site"/>
</dbReference>
<keyword evidence="3" id="KW-0596">Phosphopantetheine</keyword>
<evidence type="ECO:0000256" key="3">
    <source>
        <dbReference type="ARBA" id="ARBA00022450"/>
    </source>
</evidence>
<evidence type="ECO:0000256" key="1">
    <source>
        <dbReference type="ARBA" id="ARBA00001957"/>
    </source>
</evidence>
<dbReference type="GO" id="GO:0031177">
    <property type="term" value="F:phosphopantetheine binding"/>
    <property type="evidence" value="ECO:0007669"/>
    <property type="project" value="InterPro"/>
</dbReference>
<dbReference type="SUPFAM" id="SSF52777">
    <property type="entry name" value="CoA-dependent acyltransferases"/>
    <property type="match status" value="4"/>
</dbReference>
<dbReference type="Pfam" id="PF00550">
    <property type="entry name" value="PP-binding"/>
    <property type="match status" value="2"/>
</dbReference>
<dbReference type="PROSITE" id="PS00455">
    <property type="entry name" value="AMP_BINDING"/>
    <property type="match status" value="2"/>
</dbReference>
<accession>A0A7X6HYU5</accession>
<sequence length="2162" mass="232903">MESADGGYPLSHAQEQLWLLDQLRQGGATEYLMHETFRIVGPLDDRALSAALTEIAGRHEVLRTRYGTEGGSPVQLIDDPSPVVPDRADLGDLPRAEREDRLRQLVEERSRRPLDLRAEHPWRAALVRLAPGEHALLLTFHHIAFDGWSWGIVADELRALYEAFSTGGPDPLEPLELQYADYAEWRREWLAAQPEVTDRQLDHWRQRLAGLEPLDLPTDRPRPATWQPDGDIVRFTVPAPLAARVRELAQERGATLFMAYLTAYQLLLARYGGRADVAVGVSFARRDDVRLEKLLGIFLDTVVIRGDLGGHRTFPELLDGVKDATLDAYGNQDVAFSQVVAALDPPRDPGRNPLFQAGFALHNAHRSPFSLPGLTVTREEPTTRSSAFDLSLHLAERADGSLTGELLFPVALFDRDRMERMAANLLQLLEGVTDHPGRPVAELDLLAPTERATVLGWGEGPLAPTGDDRPLVRMVLDRAAATPDAVAVAHDDGDVTYARLAHRAAELAAALVDAGVRTADPVAVSLRRGPDLVASLLAVLGTGAQLVPLATDLPPARRNALLADSAAGVVLTADEFRDRFAESARVLTVDTLPTTPSGAGYLPPAGFPYRADPDDAACLIYTSGSTGTPKGVVVRHGGLRNRVLWSVDRYAMTPADRLLQKTTIGFDAAMWEFLSPLVSGGTVVAAPDDAHRDPAVMAAAVARHRVTLLQVVPSVLRLLVEEPALAGCSTLRLVSSAGEPLPASLCEGLRAVLPQVEVHNTYGPTECSIDSTHQAYRPGDPAAGVVPIGRPLPGAGVSVVDAADRLVPVGVPGELCVRGVGLARGYHARAAQTAERFTPDPYATTPGGRWYRTGDLVRWRADGTLEFLGRTDDQVKVHGVRIEPAEIEALLTAHPAVAAAAVTATRDAHGDTALTAYVVPAARDDELAATLLDHLADRLPAPVVPGRLLLLEQMPLTASGKTDRRALPDPDPDRAGSGGAATSAASADGVAPSDPTEAAIAATMAEVLGVPVTDTRADFFALGGHSLLAIRLALRLRRTFGVELTVAELFDDRTVAGLADRVRRAAAPVDTVRPEPREGGLPLSHGQQRLWFLEQLDPGGSEYLIPLALRLRGPLDTDALRGALEDVARVHEVLRTRYTDRDGTPLQHVDPPGSVPFHLADLTAGPGGRGSGVPERLREDRARELVEQALRVPFDLSREHPLRATVVRAAPDDHWLALTSHHIAFDAWSTKIFLRDLDRAYRLRTGGDGAPLGSPAVGYADYAAWQRRQEDTEATADHLAYWRDRLADLVPVELPTDRPRPALRDPRGDTVVVDLPAATAAAVSRLAARHGATPFMTLLTAFQVLLHRYTGRADIAVGTPVAGRTREETEELLGVFVNNLVIRTDLAGSPAFADLLEQVRERTLEAFAHQEVPFERVVEEVAPGRDLSRSPLFEVMFEHQHMAGIAGSLGDLAVEPLRAGEGVAKYDLTLTVKERPDGRMHCWFEYATALFDRETVERLATHYLRVLESALTGPDTAVGELRLIPDAELRRLTTEWPDPLDPAVPGVAADGTPDATVPELFARRAAATPDAVALLHSGPAMSYGELERRSRRLAHRLRELGAGPETVVASCQPRSVDTVVTLLGVLRAGAAYLPLDPAHPPRRLAGILADAEVPLVVTTAAHRDTATAAADGRTVVTVDELPEPPPGADAAALPPPDPEALAYVIYTSGSTGRPKGVMIDHRAYAHHCLTAAHLYGIAPGERVGQLSAPTFDVAMEQIAAPLVVGATVVVADPLFWTPEELPGKLAEHRVTVLETTPAYYREVMAHDTSALTDLRLINLSSEVVTVSDARRWEETGLPGRFIACYGPTEASVSSVLHTELGDLARQRGTASLPLGHAFPGTRAYVLDARQRLVPTGVPGELCLGGVRLARGYHGRPELTADRFVPDPFGPAGGRLYRTGDLVRHRPDGVLEFLGRIDQQVKIRGLRIELGEIEAALTEHPGVSAAAVVAREAAAGGADLAAYVVGEDGHALEPAALREHLRERLPDYMVPTLWTALPALPMTSSQKIDRRALPDPEIGTPRPYTPPRDPAEEAVATVWAETLGLERVGADDDFFLLGGHSLLATRVLARLRETFALDLPLRLLFEATTVATLAAAVTAAVEAEIAQLSDDEVTRLLNREGAR</sequence>
<reference evidence="7 8" key="1">
    <citation type="submission" date="2020-03" db="EMBL/GenBank/DDBJ databases">
        <title>Draft genome of Streptomyces sp. ventii, isolated from the Axial Seamount in the Pacific Ocean, and resequencing of the two type strains Streptomyces lonarensis strain NCL 716 and Streptomyces bohaiensis strain 11A07.</title>
        <authorList>
            <person name="Loughran R.M."/>
            <person name="Pfannmuller K.M."/>
            <person name="Wasson B.J."/>
            <person name="Deadmond M.C."/>
            <person name="Paddock B.E."/>
            <person name="Koyack M.J."/>
            <person name="Gallegos D.A."/>
            <person name="Mitchell E.A."/>
            <person name="Ushijima B."/>
            <person name="Saw J.H."/>
            <person name="Mcphail K.L."/>
            <person name="Videau P."/>
        </authorList>
    </citation>
    <scope>NUCLEOTIDE SEQUENCE [LARGE SCALE GENOMIC DNA]</scope>
    <source>
        <strain evidence="7 8">NCL716</strain>
    </source>
</reference>
<dbReference type="GO" id="GO:0005829">
    <property type="term" value="C:cytosol"/>
    <property type="evidence" value="ECO:0007669"/>
    <property type="project" value="TreeGrafter"/>
</dbReference>
<evidence type="ECO:0000256" key="5">
    <source>
        <dbReference type="SAM" id="MobiDB-lite"/>
    </source>
</evidence>
<dbReference type="InterPro" id="IPR023213">
    <property type="entry name" value="CAT-like_dom_sf"/>
</dbReference>
<feature type="compositionally biased region" description="Basic and acidic residues" evidence="5">
    <location>
        <begin position="961"/>
        <end position="974"/>
    </location>
</feature>
<dbReference type="SUPFAM" id="SSF56801">
    <property type="entry name" value="Acetyl-CoA synthetase-like"/>
    <property type="match status" value="2"/>
</dbReference>
<dbReference type="NCBIfam" id="TIGR01733">
    <property type="entry name" value="AA-adenyl-dom"/>
    <property type="match status" value="2"/>
</dbReference>
<dbReference type="InterPro" id="IPR020845">
    <property type="entry name" value="AMP-binding_CS"/>
</dbReference>
<evidence type="ECO:0000256" key="2">
    <source>
        <dbReference type="ARBA" id="ARBA00006432"/>
    </source>
</evidence>
<name>A0A7X6HYU5_9ACTN</name>
<dbReference type="Gene3D" id="3.40.50.980">
    <property type="match status" value="2"/>
</dbReference>
<dbReference type="GO" id="GO:0008610">
    <property type="term" value="P:lipid biosynthetic process"/>
    <property type="evidence" value="ECO:0007669"/>
    <property type="project" value="UniProtKB-ARBA"/>
</dbReference>
<evidence type="ECO:0000313" key="7">
    <source>
        <dbReference type="EMBL" id="NJQ05936.1"/>
    </source>
</evidence>
<dbReference type="InterPro" id="IPR045851">
    <property type="entry name" value="AMP-bd_C_sf"/>
</dbReference>
<feature type="region of interest" description="Disordered" evidence="5">
    <location>
        <begin position="960"/>
        <end position="992"/>
    </location>
</feature>
<dbReference type="GO" id="GO:0043041">
    <property type="term" value="P:amino acid activation for nonribosomal peptide biosynthetic process"/>
    <property type="evidence" value="ECO:0007669"/>
    <property type="project" value="TreeGrafter"/>
</dbReference>
<dbReference type="Gene3D" id="3.30.559.10">
    <property type="entry name" value="Chloramphenicol acetyltransferase-like domain"/>
    <property type="match status" value="2"/>
</dbReference>
<dbReference type="FunFam" id="2.30.38.10:FF:000001">
    <property type="entry name" value="Non-ribosomal peptide synthetase PvdI"/>
    <property type="match status" value="1"/>
</dbReference>
<keyword evidence="8" id="KW-1185">Reference proteome</keyword>
<dbReference type="CDD" id="cd19531">
    <property type="entry name" value="LCL_NRPS-like"/>
    <property type="match status" value="2"/>
</dbReference>
<dbReference type="PANTHER" id="PTHR45527:SF1">
    <property type="entry name" value="FATTY ACID SYNTHASE"/>
    <property type="match status" value="1"/>
</dbReference>
<dbReference type="GO" id="GO:0009239">
    <property type="term" value="P:enterobactin biosynthetic process"/>
    <property type="evidence" value="ECO:0007669"/>
    <property type="project" value="TreeGrafter"/>
</dbReference>
<dbReference type="PROSITE" id="PS00012">
    <property type="entry name" value="PHOSPHOPANTETHEINE"/>
    <property type="match status" value="1"/>
</dbReference>
<comment type="cofactor">
    <cofactor evidence="1">
        <name>pantetheine 4'-phosphate</name>
        <dbReference type="ChEBI" id="CHEBI:47942"/>
    </cofactor>
</comment>
<evidence type="ECO:0000259" key="6">
    <source>
        <dbReference type="PROSITE" id="PS50075"/>
    </source>
</evidence>
<dbReference type="InterPro" id="IPR020806">
    <property type="entry name" value="PKS_PP-bd"/>
</dbReference>
<evidence type="ECO:0000313" key="8">
    <source>
        <dbReference type="Proteomes" id="UP000578686"/>
    </source>
</evidence>
<organism evidence="7 8">
    <name type="scientific">Streptomyces lonarensis</name>
    <dbReference type="NCBI Taxonomy" id="700599"/>
    <lineage>
        <taxon>Bacteria</taxon>
        <taxon>Bacillati</taxon>
        <taxon>Actinomycetota</taxon>
        <taxon>Actinomycetes</taxon>
        <taxon>Kitasatosporales</taxon>
        <taxon>Streptomycetaceae</taxon>
        <taxon>Streptomyces</taxon>
    </lineage>
</organism>
<dbReference type="Proteomes" id="UP000578686">
    <property type="component" value="Unassembled WGS sequence"/>
</dbReference>
<dbReference type="Gene3D" id="3.30.559.30">
    <property type="entry name" value="Nonribosomal peptide synthetase, condensation domain"/>
    <property type="match status" value="2"/>
</dbReference>
<feature type="region of interest" description="Disordered" evidence="5">
    <location>
        <begin position="2044"/>
        <end position="2069"/>
    </location>
</feature>
<dbReference type="SUPFAM" id="SSF47336">
    <property type="entry name" value="ACP-like"/>
    <property type="match status" value="2"/>
</dbReference>
<dbReference type="Gene3D" id="3.30.300.30">
    <property type="match status" value="2"/>
</dbReference>
<dbReference type="GO" id="GO:0072330">
    <property type="term" value="P:monocarboxylic acid biosynthetic process"/>
    <property type="evidence" value="ECO:0007669"/>
    <property type="project" value="UniProtKB-ARBA"/>
</dbReference>
<dbReference type="FunFam" id="3.40.50.12780:FF:000012">
    <property type="entry name" value="Non-ribosomal peptide synthetase"/>
    <property type="match status" value="2"/>
</dbReference>
<feature type="domain" description="Carrier" evidence="6">
    <location>
        <begin position="991"/>
        <end position="1066"/>
    </location>
</feature>
<dbReference type="Pfam" id="PF00668">
    <property type="entry name" value="Condensation"/>
    <property type="match status" value="2"/>
</dbReference>
<dbReference type="GO" id="GO:0009366">
    <property type="term" value="C:enterobactin synthetase complex"/>
    <property type="evidence" value="ECO:0007669"/>
    <property type="project" value="TreeGrafter"/>
</dbReference>
<dbReference type="FunFam" id="3.40.50.980:FF:000001">
    <property type="entry name" value="Non-ribosomal peptide synthetase"/>
    <property type="match status" value="1"/>
</dbReference>
<dbReference type="Gene3D" id="3.40.50.1820">
    <property type="entry name" value="alpha/beta hydrolase"/>
    <property type="match status" value="1"/>
</dbReference>
<dbReference type="CDD" id="cd05930">
    <property type="entry name" value="A_NRPS"/>
    <property type="match status" value="2"/>
</dbReference>
<dbReference type="InterPro" id="IPR042099">
    <property type="entry name" value="ANL_N_sf"/>
</dbReference>
<dbReference type="InterPro" id="IPR001242">
    <property type="entry name" value="Condensation_dom"/>
</dbReference>
<dbReference type="Gene3D" id="1.10.1200.10">
    <property type="entry name" value="ACP-like"/>
    <property type="match status" value="1"/>
</dbReference>
<feature type="region of interest" description="Disordered" evidence="5">
    <location>
        <begin position="69"/>
        <end position="90"/>
    </location>
</feature>
<dbReference type="InterPro" id="IPR009081">
    <property type="entry name" value="PP-bd_ACP"/>
</dbReference>
<feature type="domain" description="Carrier" evidence="6">
    <location>
        <begin position="2065"/>
        <end position="2140"/>
    </location>
</feature>
<keyword evidence="4" id="KW-0597">Phosphoprotein</keyword>